<evidence type="ECO:0000313" key="4">
    <source>
        <dbReference type="Proteomes" id="UP000607435"/>
    </source>
</evidence>
<sequence>MSYRKYIFSIIFIAYTLFVISQETILCPLQNEVFKIENSINVPIVTYNGDNTISLTFQDNNATEVFSNYTIYDFYQTFPNSSETLQKYYNITFDTNNLLEDMFASVPADIIVYSGSAVDTTNFPFKTDINPTIIDNLDGNTYRLTKYISTSDTNPCSNTCILLDVPEAFSFIVSFNYDTTEEILYMESYEPTTCGNSFLIGLTGGNPNFIGNTDDTLQLWNTTPGVSAVYEDPQPCIGFESQVFSVLGISCGDFNFGNIDVQFDEETESFQFYREHILFGYHILEFSSTNLSVMEDVFKKTKPFQIEGNPYLQLSNQNNQTIKIEIFNTSGQEIIKSTTFKENSLDLSNMSSGLYFIRLSNLNNQQKVFKFLKN</sequence>
<gene>
    <name evidence="3" type="ORF">H6H04_13605</name>
</gene>
<keyword evidence="1" id="KW-0732">Signal</keyword>
<dbReference type="NCBIfam" id="TIGR04183">
    <property type="entry name" value="Por_Secre_tail"/>
    <property type="match status" value="1"/>
</dbReference>
<reference evidence="3 4" key="1">
    <citation type="submission" date="2020-08" db="EMBL/GenBank/DDBJ databases">
        <title>Winogradskyella ouciana sp. nov., isolated from the hadal seawater of the Mariana Trench.</title>
        <authorList>
            <person name="He X."/>
        </authorList>
    </citation>
    <scope>NUCLEOTIDE SEQUENCE [LARGE SCALE GENOMIC DNA]</scope>
    <source>
        <strain evidence="3 4">KCTC 22026</strain>
    </source>
</reference>
<organism evidence="3 4">
    <name type="scientific">Winogradskyella echinorum</name>
    <dbReference type="NCBI Taxonomy" id="538189"/>
    <lineage>
        <taxon>Bacteria</taxon>
        <taxon>Pseudomonadati</taxon>
        <taxon>Bacteroidota</taxon>
        <taxon>Flavobacteriia</taxon>
        <taxon>Flavobacteriales</taxon>
        <taxon>Flavobacteriaceae</taxon>
        <taxon>Winogradskyella</taxon>
    </lineage>
</organism>
<dbReference type="EMBL" id="JACOME010000004">
    <property type="protein sequence ID" value="MBC3847426.1"/>
    <property type="molecule type" value="Genomic_DNA"/>
</dbReference>
<evidence type="ECO:0000313" key="3">
    <source>
        <dbReference type="EMBL" id="MBC3847426.1"/>
    </source>
</evidence>
<dbReference type="RefSeq" id="WP_186846544.1">
    <property type="nucleotide sequence ID" value="NZ_JACOME010000004.1"/>
</dbReference>
<protein>
    <submittedName>
        <fullName evidence="3">T9SS type A sorting domain-containing protein</fullName>
    </submittedName>
</protein>
<feature type="domain" description="Secretion system C-terminal sorting" evidence="2">
    <location>
        <begin position="312"/>
        <end position="366"/>
    </location>
</feature>
<dbReference type="Proteomes" id="UP000607435">
    <property type="component" value="Unassembled WGS sequence"/>
</dbReference>
<evidence type="ECO:0000256" key="1">
    <source>
        <dbReference type="ARBA" id="ARBA00022729"/>
    </source>
</evidence>
<proteinExistence type="predicted"/>
<name>A0ABR6Y3V6_9FLAO</name>
<evidence type="ECO:0000259" key="2">
    <source>
        <dbReference type="Pfam" id="PF18962"/>
    </source>
</evidence>
<comment type="caution">
    <text evidence="3">The sequence shown here is derived from an EMBL/GenBank/DDBJ whole genome shotgun (WGS) entry which is preliminary data.</text>
</comment>
<dbReference type="InterPro" id="IPR026444">
    <property type="entry name" value="Secre_tail"/>
</dbReference>
<keyword evidence="4" id="KW-1185">Reference proteome</keyword>
<accession>A0ABR6Y3V6</accession>
<dbReference type="Pfam" id="PF18962">
    <property type="entry name" value="Por_Secre_tail"/>
    <property type="match status" value="1"/>
</dbReference>